<sequence>MTSCPVLRSHAPRSRLARPLSADSSRGGDVVRRPALAIGSHLALVTVSPLANCTSFNQPRHSLAQPYPDQLFLIIHHHPIEHGYPDSRADHLADRCSLLPSPPTVGSTFPDYYAILGIEPSATPEQVKTAYKRKSLLCHPDRIPAGPGAEAKKKKATVEFQAVADAYYTLSDTSRRSNYDQLRSSRPSSSRTSNFDSSSSYFNFFNSARQSNTADAQEAYDDDKESDAGTQPDAEHVFGSVFEDMLRPEVNRHVPVWTWAGAASGAVLGFIAGNLPGAAVGGFAGSKLGAVRDAKGKAVYTVFKELGSDQKAQVLAALAAKVFGMAGIGGQGSR</sequence>
<gene>
    <name evidence="3" type="ORF">BZ3500_MVSOF-1268-A1-R1_CHR1-3G01893</name>
</gene>
<protein>
    <submittedName>
        <fullName evidence="3">BZ3500_MvSof-1268-A1-R1_Chr1-3g01893 protein</fullName>
    </submittedName>
</protein>
<dbReference type="EMBL" id="FMWP01000014">
    <property type="protein sequence ID" value="SCZ90285.1"/>
    <property type="molecule type" value="Genomic_DNA"/>
</dbReference>
<evidence type="ECO:0000313" key="3">
    <source>
        <dbReference type="EMBL" id="SCZ90285.1"/>
    </source>
</evidence>
<feature type="region of interest" description="Disordered" evidence="1">
    <location>
        <begin position="1"/>
        <end position="28"/>
    </location>
</feature>
<accession>A0A2X0KT15</accession>
<dbReference type="InterPro" id="IPR001623">
    <property type="entry name" value="DnaJ_domain"/>
</dbReference>
<dbReference type="STRING" id="289078.A0A2X0KT15"/>
<dbReference type="CDD" id="cd06257">
    <property type="entry name" value="DnaJ"/>
    <property type="match status" value="1"/>
</dbReference>
<dbReference type="InterPro" id="IPR050817">
    <property type="entry name" value="DjlA_DnaK_co-chaperone"/>
</dbReference>
<keyword evidence="4" id="KW-1185">Reference proteome</keyword>
<dbReference type="AlphaFoldDB" id="A0A2X0KT15"/>
<feature type="region of interest" description="Disordered" evidence="1">
    <location>
        <begin position="213"/>
        <end position="232"/>
    </location>
</feature>
<feature type="domain" description="J" evidence="2">
    <location>
        <begin position="111"/>
        <end position="183"/>
    </location>
</feature>
<organism evidence="3 4">
    <name type="scientific">Microbotryum saponariae</name>
    <dbReference type="NCBI Taxonomy" id="289078"/>
    <lineage>
        <taxon>Eukaryota</taxon>
        <taxon>Fungi</taxon>
        <taxon>Dikarya</taxon>
        <taxon>Basidiomycota</taxon>
        <taxon>Pucciniomycotina</taxon>
        <taxon>Microbotryomycetes</taxon>
        <taxon>Microbotryales</taxon>
        <taxon>Microbotryaceae</taxon>
        <taxon>Microbotryum</taxon>
    </lineage>
</organism>
<name>A0A2X0KT15_9BASI</name>
<dbReference type="Proteomes" id="UP000249723">
    <property type="component" value="Unassembled WGS sequence"/>
</dbReference>
<evidence type="ECO:0000259" key="2">
    <source>
        <dbReference type="PROSITE" id="PS50076"/>
    </source>
</evidence>
<dbReference type="InterPro" id="IPR036869">
    <property type="entry name" value="J_dom_sf"/>
</dbReference>
<evidence type="ECO:0000313" key="4">
    <source>
        <dbReference type="Proteomes" id="UP000249723"/>
    </source>
</evidence>
<dbReference type="SUPFAM" id="SSF46565">
    <property type="entry name" value="Chaperone J-domain"/>
    <property type="match status" value="1"/>
</dbReference>
<reference evidence="4" key="1">
    <citation type="submission" date="2016-10" db="EMBL/GenBank/DDBJ databases">
        <authorList>
            <person name="Jeantristanb JTB J.-T."/>
            <person name="Ricardo R."/>
        </authorList>
    </citation>
    <scope>NUCLEOTIDE SEQUENCE [LARGE SCALE GENOMIC DNA]</scope>
</reference>
<dbReference type="PRINTS" id="PR00625">
    <property type="entry name" value="JDOMAIN"/>
</dbReference>
<dbReference type="PANTHER" id="PTHR24074">
    <property type="entry name" value="CO-CHAPERONE PROTEIN DJLA"/>
    <property type="match status" value="1"/>
</dbReference>
<dbReference type="SMART" id="SM00271">
    <property type="entry name" value="DnaJ"/>
    <property type="match status" value="1"/>
</dbReference>
<proteinExistence type="predicted"/>
<evidence type="ECO:0000256" key="1">
    <source>
        <dbReference type="SAM" id="MobiDB-lite"/>
    </source>
</evidence>
<dbReference type="PROSITE" id="PS50076">
    <property type="entry name" value="DNAJ_2"/>
    <property type="match status" value="1"/>
</dbReference>
<dbReference type="OrthoDB" id="442087at2759"/>
<dbReference type="Gene3D" id="1.10.287.110">
    <property type="entry name" value="DnaJ domain"/>
    <property type="match status" value="1"/>
</dbReference>
<dbReference type="Pfam" id="PF00226">
    <property type="entry name" value="DnaJ"/>
    <property type="match status" value="1"/>
</dbReference>